<dbReference type="RefSeq" id="WP_013969154.1">
    <property type="nucleotide sequence ID" value="NC_015732.1"/>
</dbReference>
<dbReference type="PIRSF" id="PIRSF001480">
    <property type="entry name" value="Mannose-6-phosphate_isomerase"/>
    <property type="match status" value="1"/>
</dbReference>
<dbReference type="STRING" id="744872.Spica_1702"/>
<dbReference type="Gene3D" id="1.10.441.10">
    <property type="entry name" value="Phosphomannose Isomerase, domain 2"/>
    <property type="match status" value="1"/>
</dbReference>
<dbReference type="OrthoDB" id="9792649at2"/>
<dbReference type="InterPro" id="IPR001250">
    <property type="entry name" value="Man6P_Isoase-1"/>
</dbReference>
<evidence type="ECO:0000256" key="3">
    <source>
        <dbReference type="ARBA" id="ARBA00011956"/>
    </source>
</evidence>
<dbReference type="KEGG" id="scd:Spica_1702"/>
<dbReference type="Pfam" id="PF20511">
    <property type="entry name" value="PMI_typeI_cat"/>
    <property type="match status" value="1"/>
</dbReference>
<keyword evidence="6 13" id="KW-0413">Isomerase</keyword>
<evidence type="ECO:0000259" key="12">
    <source>
        <dbReference type="Pfam" id="PF21621"/>
    </source>
</evidence>
<dbReference type="GO" id="GO:0005829">
    <property type="term" value="C:cytosol"/>
    <property type="evidence" value="ECO:0007669"/>
    <property type="project" value="TreeGrafter"/>
</dbReference>
<gene>
    <name evidence="13" type="ordered locus">Spica_1702</name>
</gene>
<dbReference type="PANTHER" id="PTHR10309:SF0">
    <property type="entry name" value="MANNOSE-6-PHOSPHATE ISOMERASE"/>
    <property type="match status" value="1"/>
</dbReference>
<feature type="domain" description="Phosphomannose isomerase type I catalytic" evidence="11">
    <location>
        <begin position="12"/>
        <end position="158"/>
    </location>
</feature>
<dbReference type="Gene3D" id="2.60.120.10">
    <property type="entry name" value="Jelly Rolls"/>
    <property type="match status" value="2"/>
</dbReference>
<dbReference type="AlphaFoldDB" id="F8F1Z8"/>
<dbReference type="InterPro" id="IPR016305">
    <property type="entry name" value="Mannose-6-P_Isomerase"/>
</dbReference>
<dbReference type="InterPro" id="IPR018050">
    <property type="entry name" value="Pmannose_isomerase-type1_CS"/>
</dbReference>
<feature type="domain" description="Mannose-6-phosphate isomerase cupin" evidence="12">
    <location>
        <begin position="330"/>
        <end position="400"/>
    </location>
</feature>
<dbReference type="SUPFAM" id="SSF51182">
    <property type="entry name" value="RmlC-like cupins"/>
    <property type="match status" value="1"/>
</dbReference>
<dbReference type="EMBL" id="CP002868">
    <property type="protein sequence ID" value="AEJ19845.1"/>
    <property type="molecule type" value="Genomic_DNA"/>
</dbReference>
<evidence type="ECO:0000256" key="5">
    <source>
        <dbReference type="ARBA" id="ARBA00022833"/>
    </source>
</evidence>
<keyword evidence="14" id="KW-1185">Reference proteome</keyword>
<dbReference type="EC" id="5.3.1.8" evidence="3"/>
<dbReference type="InterPro" id="IPR011051">
    <property type="entry name" value="RmlC_Cupin_sf"/>
</dbReference>
<dbReference type="InterPro" id="IPR049071">
    <property type="entry name" value="MPI_cupin_dom"/>
</dbReference>
<comment type="catalytic activity">
    <reaction evidence="1">
        <text>D-mannose 6-phosphate = D-fructose 6-phosphate</text>
        <dbReference type="Rhea" id="RHEA:12356"/>
        <dbReference type="ChEBI" id="CHEBI:58735"/>
        <dbReference type="ChEBI" id="CHEBI:61527"/>
        <dbReference type="EC" id="5.3.1.8"/>
    </reaction>
</comment>
<dbReference type="InterPro" id="IPR014710">
    <property type="entry name" value="RmlC-like_jellyroll"/>
</dbReference>
<evidence type="ECO:0000256" key="9">
    <source>
        <dbReference type="PIRSR" id="PIRSR001480-1"/>
    </source>
</evidence>
<dbReference type="PANTHER" id="PTHR10309">
    <property type="entry name" value="MANNOSE-6-PHOSPHATE ISOMERASE"/>
    <property type="match status" value="1"/>
</dbReference>
<comment type="cofactor">
    <cofactor evidence="10">
        <name>Zn(2+)</name>
        <dbReference type="ChEBI" id="CHEBI:29105"/>
    </cofactor>
    <text evidence="10">Binds 1 zinc ion per subunit.</text>
</comment>
<feature type="binding site" evidence="10">
    <location>
        <position position="107"/>
    </location>
    <ligand>
        <name>Zn(2+)</name>
        <dbReference type="ChEBI" id="CHEBI:29105"/>
    </ligand>
</feature>
<dbReference type="NCBIfam" id="TIGR00218">
    <property type="entry name" value="manA"/>
    <property type="match status" value="1"/>
</dbReference>
<keyword evidence="5 10" id="KW-0862">Zinc</keyword>
<dbReference type="Pfam" id="PF21621">
    <property type="entry name" value="MPI_cupin_dom"/>
    <property type="match status" value="1"/>
</dbReference>
<evidence type="ECO:0000256" key="8">
    <source>
        <dbReference type="ARBA" id="ARBA00030762"/>
    </source>
</evidence>
<evidence type="ECO:0000313" key="14">
    <source>
        <dbReference type="Proteomes" id="UP000000503"/>
    </source>
</evidence>
<dbReference type="GO" id="GO:0009298">
    <property type="term" value="P:GDP-mannose biosynthetic process"/>
    <property type="evidence" value="ECO:0007669"/>
    <property type="project" value="InterPro"/>
</dbReference>
<dbReference type="Proteomes" id="UP000000503">
    <property type="component" value="Chromosome"/>
</dbReference>
<protein>
    <recommendedName>
        <fullName evidence="3">mannose-6-phosphate isomerase</fullName>
        <ecNumber evidence="3">5.3.1.8</ecNumber>
    </recommendedName>
    <alternativeName>
        <fullName evidence="7">Phosphohexomutase</fullName>
    </alternativeName>
    <alternativeName>
        <fullName evidence="8">Phosphomannose isomerase</fullName>
    </alternativeName>
</protein>
<dbReference type="InterPro" id="IPR046457">
    <property type="entry name" value="PMI_typeI_cat"/>
</dbReference>
<feature type="binding site" evidence="10">
    <location>
        <position position="142"/>
    </location>
    <ligand>
        <name>Zn(2+)</name>
        <dbReference type="ChEBI" id="CHEBI:29105"/>
    </ligand>
</feature>
<dbReference type="PRINTS" id="PR00714">
    <property type="entry name" value="MAN6PISMRASE"/>
</dbReference>
<evidence type="ECO:0000256" key="2">
    <source>
        <dbReference type="ARBA" id="ARBA00010772"/>
    </source>
</evidence>
<comment type="similarity">
    <text evidence="2">Belongs to the mannose-6-phosphate isomerase type 1 family.</text>
</comment>
<evidence type="ECO:0000313" key="13">
    <source>
        <dbReference type="EMBL" id="AEJ19845.1"/>
    </source>
</evidence>
<dbReference type="CDD" id="cd07011">
    <property type="entry name" value="cupin_PMI_type_I_N"/>
    <property type="match status" value="1"/>
</dbReference>
<dbReference type="PROSITE" id="PS00965">
    <property type="entry name" value="PMI_I_1"/>
    <property type="match status" value="1"/>
</dbReference>
<dbReference type="HOGENOM" id="CLU_026967_1_0_12"/>
<proteinExistence type="inferred from homology"/>
<evidence type="ECO:0000256" key="6">
    <source>
        <dbReference type="ARBA" id="ARBA00023235"/>
    </source>
</evidence>
<dbReference type="GO" id="GO:0004476">
    <property type="term" value="F:mannose-6-phosphate isomerase activity"/>
    <property type="evidence" value="ECO:0007669"/>
    <property type="project" value="UniProtKB-EC"/>
</dbReference>
<reference evidence="14" key="1">
    <citation type="journal article" date="2013" name="Stand. Genomic Sci.">
        <title>Genome sequence of the thermophilic fresh-water bacterium Spirochaeta caldaria type strain (H1(T)), reclassification of Spirochaeta caldaria, Spirochaeta stenostrepta, and Spirochaeta zuelzerae in the genus Treponema as Treponema caldaria comb. nov., Treponema stenostrepta comb. nov., and Treponema zuelzerae comb. nov., and emendation of the genus Treponema.</title>
        <authorList>
            <person name="Abt B."/>
            <person name="Goker M."/>
            <person name="Scheuner C."/>
            <person name="Han C."/>
            <person name="Lu M."/>
            <person name="Misra M."/>
            <person name="Lapidus A."/>
            <person name="Nolan M."/>
            <person name="Lucas S."/>
            <person name="Hammon N."/>
            <person name="Deshpande S."/>
            <person name="Cheng J.F."/>
            <person name="Tapia R."/>
            <person name="Goodwin L.A."/>
            <person name="Pitluck S."/>
            <person name="Liolios K."/>
            <person name="Pagani I."/>
            <person name="Ivanova N."/>
            <person name="Mavromatis K."/>
            <person name="Mikhailova N."/>
            <person name="Huntemann M."/>
            <person name="Pati A."/>
            <person name="Chen A."/>
            <person name="Palaniappan K."/>
            <person name="Land M."/>
            <person name="Hauser L."/>
            <person name="Jeffries C.D."/>
            <person name="Rohde M."/>
            <person name="Spring S."/>
            <person name="Gronow S."/>
            <person name="Detter J.C."/>
            <person name="Bristow J."/>
            <person name="Eisen J.A."/>
            <person name="Markowitz V."/>
            <person name="Hugenholtz P."/>
            <person name="Kyrpides N.C."/>
            <person name="Woyke T."/>
            <person name="Klenk H.P."/>
        </authorList>
    </citation>
    <scope>NUCLEOTIDE SEQUENCE</scope>
    <source>
        <strain evidence="14">ATCC 51460 / DSM 7334 / H1</strain>
    </source>
</reference>
<evidence type="ECO:0000256" key="10">
    <source>
        <dbReference type="PIRSR" id="PIRSR001480-2"/>
    </source>
</evidence>
<feature type="binding site" evidence="10">
    <location>
        <position position="105"/>
    </location>
    <ligand>
        <name>Zn(2+)</name>
        <dbReference type="ChEBI" id="CHEBI:29105"/>
    </ligand>
</feature>
<name>F8F1Z8_GRAC1</name>
<evidence type="ECO:0000256" key="1">
    <source>
        <dbReference type="ARBA" id="ARBA00000757"/>
    </source>
</evidence>
<evidence type="ECO:0000256" key="7">
    <source>
        <dbReference type="ARBA" id="ARBA00029741"/>
    </source>
</evidence>
<feature type="binding site" evidence="10">
    <location>
        <position position="271"/>
    </location>
    <ligand>
        <name>Zn(2+)</name>
        <dbReference type="ChEBI" id="CHEBI:29105"/>
    </ligand>
</feature>
<organism evidence="13 14">
    <name type="scientific">Gracilinema caldarium (strain ATCC 51460 / DSM 7334 / H1)</name>
    <name type="common">Treponema caldarium</name>
    <dbReference type="NCBI Taxonomy" id="744872"/>
    <lineage>
        <taxon>Bacteria</taxon>
        <taxon>Pseudomonadati</taxon>
        <taxon>Spirochaetota</taxon>
        <taxon>Spirochaetia</taxon>
        <taxon>Spirochaetales</taxon>
        <taxon>Breznakiellaceae</taxon>
        <taxon>Gracilinema</taxon>
    </lineage>
</organism>
<accession>F8F1Z8</accession>
<dbReference type="GO" id="GO:0005975">
    <property type="term" value="P:carbohydrate metabolic process"/>
    <property type="evidence" value="ECO:0007669"/>
    <property type="project" value="InterPro"/>
</dbReference>
<evidence type="ECO:0000256" key="4">
    <source>
        <dbReference type="ARBA" id="ARBA00022723"/>
    </source>
</evidence>
<sequence>MNNKKKPNFYLLKNPIQRYAWGSKHWIQDLLDLSEQDRQGPMAELWMGAHSRSPSIAFTDETEQPLDKLIQEHPVHFLGDTIAHDFSSLPYLFKILAAASPLSIQAHPDKQQAEQGFAREAKAGIPLSAENRNYKDSNHKPEIICAISPFTAMCGFRTQAEIAELLSLLDVTELEQSLVAIQQIDRKEAYRDFLLSLFLLPQQTRERITKHIQAKLPKLEQKHPRYAKEWELINLFCTLYPGDSAIISPLYLNVLSLNPGEAIFLPAGVLHAYIHGFGVELMANSDNVLRGGLTPKHIDIKELLNIIRFESFKPAVLSAQKTQQGYHIYPSQVREFSLFHVAVTMDKAQQLMPGTPIILIVLDGCVSIGTEQEKKTLQKGMSVFLPAEREQLILEGSAHIFGATTGEGTR</sequence>
<dbReference type="eggNOG" id="COG1482">
    <property type="taxonomic scope" value="Bacteria"/>
</dbReference>
<feature type="active site" evidence="9">
    <location>
        <position position="290"/>
    </location>
</feature>
<evidence type="ECO:0000259" key="11">
    <source>
        <dbReference type="Pfam" id="PF20511"/>
    </source>
</evidence>
<keyword evidence="4 10" id="KW-0479">Metal-binding</keyword>
<dbReference type="GO" id="GO:0008270">
    <property type="term" value="F:zinc ion binding"/>
    <property type="evidence" value="ECO:0007669"/>
    <property type="project" value="InterPro"/>
</dbReference>